<dbReference type="EMBL" id="AOHC02000030">
    <property type="protein sequence ID" value="EMY77766.1"/>
    <property type="molecule type" value="Genomic_DNA"/>
</dbReference>
<keyword evidence="2" id="KW-1185">Reference proteome</keyword>
<reference evidence="1" key="1">
    <citation type="submission" date="2013-03" db="EMBL/GenBank/DDBJ databases">
        <authorList>
            <person name="Harkins D.M."/>
            <person name="Durkin A.S."/>
            <person name="Brinkac L.M."/>
            <person name="Haft D.H."/>
            <person name="Selengut J.D."/>
            <person name="Sanka R."/>
            <person name="DePew J."/>
            <person name="Purushe J."/>
            <person name="Hartskeerl R.A."/>
            <person name="Ahmed A."/>
            <person name="van der Linden H."/>
            <person name="Goris M.G.A."/>
            <person name="Vinetz J.M."/>
            <person name="Sutton G.G."/>
            <person name="Nierman W.C."/>
            <person name="Fouts D.E."/>
        </authorList>
    </citation>
    <scope>NUCLEOTIDE SEQUENCE [LARGE SCALE GENOMIC DNA]</scope>
    <source>
        <strain evidence="1">ICFT</strain>
    </source>
</reference>
<protein>
    <submittedName>
        <fullName evidence="1">Uncharacterized protein</fullName>
    </submittedName>
</protein>
<dbReference type="AlphaFoldDB" id="N1WBX6"/>
<dbReference type="Gene3D" id="3.40.630.30">
    <property type="match status" value="1"/>
</dbReference>
<dbReference type="Proteomes" id="UP000012313">
    <property type="component" value="Unassembled WGS sequence"/>
</dbReference>
<proteinExistence type="predicted"/>
<comment type="caution">
    <text evidence="1">The sequence shown here is derived from an EMBL/GenBank/DDBJ whole genome shotgun (WGS) entry which is preliminary data.</text>
</comment>
<dbReference type="InterPro" id="IPR016181">
    <property type="entry name" value="Acyl_CoA_acyltransferase"/>
</dbReference>
<dbReference type="SUPFAM" id="SSF55729">
    <property type="entry name" value="Acyl-CoA N-acyltransferases (Nat)"/>
    <property type="match status" value="1"/>
</dbReference>
<name>N1WBX6_9LEPT</name>
<accession>N1WBX6</accession>
<gene>
    <name evidence="1" type="ORF">LEP1GSC060_2206</name>
</gene>
<dbReference type="STRING" id="1218598.LEP1GSC060_2206"/>
<evidence type="ECO:0000313" key="1">
    <source>
        <dbReference type="EMBL" id="EMY77766.1"/>
    </source>
</evidence>
<evidence type="ECO:0000313" key="2">
    <source>
        <dbReference type="Proteomes" id="UP000012313"/>
    </source>
</evidence>
<organism evidence="1 2">
    <name type="scientific">Leptospira weilii serovar Ranarum str. ICFT</name>
    <dbReference type="NCBI Taxonomy" id="1218598"/>
    <lineage>
        <taxon>Bacteria</taxon>
        <taxon>Pseudomonadati</taxon>
        <taxon>Spirochaetota</taxon>
        <taxon>Spirochaetia</taxon>
        <taxon>Leptospirales</taxon>
        <taxon>Leptospiraceae</taxon>
        <taxon>Leptospira</taxon>
    </lineage>
</organism>
<sequence>MSYDGNAFRQGYRRYPWRYNSLNAPSCAAAQRFGLSLEGILDRQML</sequence>